<protein>
    <submittedName>
        <fullName evidence="2">Uncharacterized protein</fullName>
    </submittedName>
</protein>
<evidence type="ECO:0000313" key="3">
    <source>
        <dbReference type="Proteomes" id="UP001359485"/>
    </source>
</evidence>
<feature type="region of interest" description="Disordered" evidence="1">
    <location>
        <begin position="1"/>
        <end position="51"/>
    </location>
</feature>
<reference evidence="2 3" key="1">
    <citation type="submission" date="2023-09" db="EMBL/GenBank/DDBJ databases">
        <title>Genomes of two closely related lineages of the louse Polyplax serrata with different host specificities.</title>
        <authorList>
            <person name="Martinu J."/>
            <person name="Tarabai H."/>
            <person name="Stefka J."/>
            <person name="Hypsa V."/>
        </authorList>
    </citation>
    <scope>NUCLEOTIDE SEQUENCE [LARGE SCALE GENOMIC DNA]</scope>
    <source>
        <strain evidence="2">98ZLc_SE</strain>
    </source>
</reference>
<evidence type="ECO:0000313" key="2">
    <source>
        <dbReference type="EMBL" id="KAK6641583.1"/>
    </source>
</evidence>
<evidence type="ECO:0000256" key="1">
    <source>
        <dbReference type="SAM" id="MobiDB-lite"/>
    </source>
</evidence>
<name>A0ABR1BDR9_POLSC</name>
<feature type="compositionally biased region" description="Basic and acidic residues" evidence="1">
    <location>
        <begin position="1"/>
        <end position="11"/>
    </location>
</feature>
<keyword evidence="3" id="KW-1185">Reference proteome</keyword>
<organism evidence="2 3">
    <name type="scientific">Polyplax serrata</name>
    <name type="common">Common mouse louse</name>
    <dbReference type="NCBI Taxonomy" id="468196"/>
    <lineage>
        <taxon>Eukaryota</taxon>
        <taxon>Metazoa</taxon>
        <taxon>Ecdysozoa</taxon>
        <taxon>Arthropoda</taxon>
        <taxon>Hexapoda</taxon>
        <taxon>Insecta</taxon>
        <taxon>Pterygota</taxon>
        <taxon>Neoptera</taxon>
        <taxon>Paraneoptera</taxon>
        <taxon>Psocodea</taxon>
        <taxon>Troctomorpha</taxon>
        <taxon>Phthiraptera</taxon>
        <taxon>Anoplura</taxon>
        <taxon>Polyplacidae</taxon>
        <taxon>Polyplax</taxon>
    </lineage>
</organism>
<comment type="caution">
    <text evidence="2">The sequence shown here is derived from an EMBL/GenBank/DDBJ whole genome shotgun (WGS) entry which is preliminary data.</text>
</comment>
<dbReference type="EMBL" id="JAWJWF010000001">
    <property type="protein sequence ID" value="KAK6641583.1"/>
    <property type="molecule type" value="Genomic_DNA"/>
</dbReference>
<dbReference type="Proteomes" id="UP001359485">
    <property type="component" value="Unassembled WGS sequence"/>
</dbReference>
<gene>
    <name evidence="2" type="ORF">RUM44_013298</name>
</gene>
<accession>A0ABR1BDR9</accession>
<proteinExistence type="predicted"/>
<sequence>MAEKDRDEDGAKGGLEGDGGVERESGNGKGKRKKAESRILGGRENRFRKKEKIQNEFLHQRAESEMAAEKDVALGVKRVKREGKRGIRKGFQGRKRLPRCRSFLHFSSRPKEKCKKESLNVADNLEKDTKNAF</sequence>